<accession>A0A9D2TPD7</accession>
<comment type="caution">
    <text evidence="1">The sequence shown here is derived from an EMBL/GenBank/DDBJ whole genome shotgun (WGS) entry which is preliminary data.</text>
</comment>
<dbReference type="Pfam" id="PF11209">
    <property type="entry name" value="LmeA"/>
    <property type="match status" value="1"/>
</dbReference>
<reference evidence="1" key="1">
    <citation type="journal article" date="2021" name="PeerJ">
        <title>Extensive microbial diversity within the chicken gut microbiome revealed by metagenomics and culture.</title>
        <authorList>
            <person name="Gilroy R."/>
            <person name="Ravi A."/>
            <person name="Getino M."/>
            <person name="Pursley I."/>
            <person name="Horton D.L."/>
            <person name="Alikhan N.F."/>
            <person name="Baker D."/>
            <person name="Gharbi K."/>
            <person name="Hall N."/>
            <person name="Watson M."/>
            <person name="Adriaenssens E.M."/>
            <person name="Foster-Nyarko E."/>
            <person name="Jarju S."/>
            <person name="Secka A."/>
            <person name="Antonio M."/>
            <person name="Oren A."/>
            <person name="Chaudhuri R.R."/>
            <person name="La Ragione R."/>
            <person name="Hildebrand F."/>
            <person name="Pallen M.J."/>
        </authorList>
    </citation>
    <scope>NUCLEOTIDE SEQUENCE</scope>
    <source>
        <strain evidence="1">ChiHjej13B12-4958</strain>
    </source>
</reference>
<reference evidence="1" key="2">
    <citation type="submission" date="2021-04" db="EMBL/GenBank/DDBJ databases">
        <authorList>
            <person name="Gilroy R."/>
        </authorList>
    </citation>
    <scope>NUCLEOTIDE SEQUENCE</scope>
    <source>
        <strain evidence="1">ChiHjej13B12-4958</strain>
    </source>
</reference>
<evidence type="ECO:0000313" key="2">
    <source>
        <dbReference type="Proteomes" id="UP000823858"/>
    </source>
</evidence>
<dbReference type="AlphaFoldDB" id="A0A9D2TPD7"/>
<dbReference type="InterPro" id="IPR021373">
    <property type="entry name" value="DUF2993"/>
</dbReference>
<sequence>MRVLVIILITLFSLVAVGIVADSLVAARVEKQISDRIYRDSHLAAPPEVLVTGMPYTAAVLTNEVPSIHVESRDVEIPDFGRVTVASSARKITLDRSAVLTGDFRDAPAEEVFTRIQMDTVELGEHMGISDLTLRSQDNSSPQGGWETEAYLSGTPDGEDGTYEVNLDLRVWQGDVFLTPVEITDTPGGSSADDINALDEATRDKVMDAFTFEFTSSSLPLNSAPRRVYTSGGSLFIEASEYFTKISVSDLAPRSAPLGEDERPGL</sequence>
<proteinExistence type="predicted"/>
<evidence type="ECO:0000313" key="1">
    <source>
        <dbReference type="EMBL" id="HJC85767.1"/>
    </source>
</evidence>
<name>A0A9D2TPD7_9CORY</name>
<gene>
    <name evidence="1" type="ORF">H9751_09515</name>
</gene>
<dbReference type="EMBL" id="DWVP01000022">
    <property type="protein sequence ID" value="HJC85767.1"/>
    <property type="molecule type" value="Genomic_DNA"/>
</dbReference>
<dbReference type="Proteomes" id="UP000823858">
    <property type="component" value="Unassembled WGS sequence"/>
</dbReference>
<organism evidence="1 2">
    <name type="scientific">Candidatus Corynebacterium faecigallinarum</name>
    <dbReference type="NCBI Taxonomy" id="2838528"/>
    <lineage>
        <taxon>Bacteria</taxon>
        <taxon>Bacillati</taxon>
        <taxon>Actinomycetota</taxon>
        <taxon>Actinomycetes</taxon>
        <taxon>Mycobacteriales</taxon>
        <taxon>Corynebacteriaceae</taxon>
        <taxon>Corynebacterium</taxon>
    </lineage>
</organism>
<protein>
    <submittedName>
        <fullName evidence="1">DUF2993 domain-containing protein</fullName>
    </submittedName>
</protein>